<dbReference type="RefSeq" id="WP_163961695.1">
    <property type="nucleotide sequence ID" value="NZ_JAAGNX010000001.1"/>
</dbReference>
<keyword evidence="6" id="KW-1185">Reference proteome</keyword>
<dbReference type="InterPro" id="IPR044946">
    <property type="entry name" value="Restrct_endonuc_typeI_TRD_sf"/>
</dbReference>
<gene>
    <name evidence="5" type="ORF">G0Q06_01330</name>
</gene>
<dbReference type="InterPro" id="IPR052021">
    <property type="entry name" value="Type-I_RS_S_subunit"/>
</dbReference>
<sequence>MSDPNANRTGYKETKVGWIPAEWKVATGDSLTTLISKGASPKWQGFDYCDSGMLFITSENVRDGFLDISRPKFLPVEFNKKLKRTQLRVNDILINLVGASIGRSCKVADDLGISNVNQAVAVFRMKEADRVAFTALYFQAPDTIHRILEMQVDAARPNISLRDLRDFSIPLPPINEQARISTILSTCDEAIEVTDDLIKAKQRQKKALMQQLLTGKKRLPGFEGEWTETILDDLCTRLKDVADDPEGYPVLSITAGTGFVSQQDKFSRVIAGKQVENYVVLKRGEFAYNKGNSYRYPQGCVYQLSEYDEGLVPNVFYSFRLDEEQADPDFIKQYFLAGLHNKNLYRWINSGVRNNGLLNLNASDFFKLSIDLPPLPEQKAIGRVLCEADTEIKTLGEKLNALKQQKKALMQKLLTGQVRVKV</sequence>
<dbReference type="GO" id="GO:0009307">
    <property type="term" value="P:DNA restriction-modification system"/>
    <property type="evidence" value="ECO:0007669"/>
    <property type="project" value="UniProtKB-KW"/>
</dbReference>
<dbReference type="PANTHER" id="PTHR30408">
    <property type="entry name" value="TYPE-1 RESTRICTION ENZYME ECOKI SPECIFICITY PROTEIN"/>
    <property type="match status" value="1"/>
</dbReference>
<dbReference type="GO" id="GO:0003677">
    <property type="term" value="F:DNA binding"/>
    <property type="evidence" value="ECO:0007669"/>
    <property type="project" value="UniProtKB-KW"/>
</dbReference>
<dbReference type="Gene3D" id="1.10.287.1120">
    <property type="entry name" value="Bipartite methylase S protein"/>
    <property type="match status" value="1"/>
</dbReference>
<name>A0A6B2LYS5_9BACT</name>
<evidence type="ECO:0000256" key="1">
    <source>
        <dbReference type="ARBA" id="ARBA00010923"/>
    </source>
</evidence>
<dbReference type="Gene3D" id="3.90.220.20">
    <property type="entry name" value="DNA methylase specificity domains"/>
    <property type="match status" value="2"/>
</dbReference>
<proteinExistence type="inferred from homology"/>
<keyword evidence="2" id="KW-0680">Restriction system</keyword>
<evidence type="ECO:0000313" key="5">
    <source>
        <dbReference type="EMBL" id="NDV61084.1"/>
    </source>
</evidence>
<dbReference type="CDD" id="cd17246">
    <property type="entry name" value="RMtype1_S_SonII-TRD2-CR2_like"/>
    <property type="match status" value="1"/>
</dbReference>
<dbReference type="PANTHER" id="PTHR30408:SF12">
    <property type="entry name" value="TYPE I RESTRICTION ENZYME MJAVIII SPECIFICITY SUBUNIT"/>
    <property type="match status" value="1"/>
</dbReference>
<dbReference type="SUPFAM" id="SSF116734">
    <property type="entry name" value="DNA methylase specificity domain"/>
    <property type="match status" value="2"/>
</dbReference>
<feature type="domain" description="Type I restriction modification DNA specificity" evidence="4">
    <location>
        <begin position="326"/>
        <end position="403"/>
    </location>
</feature>
<keyword evidence="5" id="KW-0255">Endonuclease</keyword>
<evidence type="ECO:0000313" key="6">
    <source>
        <dbReference type="Proteomes" id="UP000478417"/>
    </source>
</evidence>
<dbReference type="InterPro" id="IPR000055">
    <property type="entry name" value="Restrct_endonuc_typeI_TRD"/>
</dbReference>
<keyword evidence="5" id="KW-0540">Nuclease</keyword>
<evidence type="ECO:0000256" key="2">
    <source>
        <dbReference type="ARBA" id="ARBA00022747"/>
    </source>
</evidence>
<protein>
    <submittedName>
        <fullName evidence="5">Restriction endonuclease subunit S</fullName>
    </submittedName>
</protein>
<keyword evidence="5" id="KW-0378">Hydrolase</keyword>
<comment type="similarity">
    <text evidence="1">Belongs to the type-I restriction system S methylase family.</text>
</comment>
<dbReference type="EMBL" id="JAAGNX010000001">
    <property type="protein sequence ID" value="NDV61084.1"/>
    <property type="molecule type" value="Genomic_DNA"/>
</dbReference>
<evidence type="ECO:0000259" key="4">
    <source>
        <dbReference type="Pfam" id="PF01420"/>
    </source>
</evidence>
<dbReference type="GO" id="GO:0004519">
    <property type="term" value="F:endonuclease activity"/>
    <property type="evidence" value="ECO:0007669"/>
    <property type="project" value="UniProtKB-KW"/>
</dbReference>
<organism evidence="5 6">
    <name type="scientific">Oceanipulchritudo coccoides</name>
    <dbReference type="NCBI Taxonomy" id="2706888"/>
    <lineage>
        <taxon>Bacteria</taxon>
        <taxon>Pseudomonadati</taxon>
        <taxon>Verrucomicrobiota</taxon>
        <taxon>Opitutia</taxon>
        <taxon>Puniceicoccales</taxon>
        <taxon>Oceanipulchritudinaceae</taxon>
        <taxon>Oceanipulchritudo</taxon>
    </lineage>
</organism>
<feature type="domain" description="Type I restriction modification DNA specificity" evidence="4">
    <location>
        <begin position="47"/>
        <end position="196"/>
    </location>
</feature>
<keyword evidence="3" id="KW-0238">DNA-binding</keyword>
<dbReference type="Proteomes" id="UP000478417">
    <property type="component" value="Unassembled WGS sequence"/>
</dbReference>
<evidence type="ECO:0000256" key="3">
    <source>
        <dbReference type="ARBA" id="ARBA00023125"/>
    </source>
</evidence>
<reference evidence="5 6" key="1">
    <citation type="submission" date="2020-02" db="EMBL/GenBank/DDBJ databases">
        <title>Albibacoteraceae fam. nov., the first described family within the subdivision 4 Verrucomicrobia.</title>
        <authorList>
            <person name="Xi F."/>
        </authorList>
    </citation>
    <scope>NUCLEOTIDE SEQUENCE [LARGE SCALE GENOMIC DNA]</scope>
    <source>
        <strain evidence="5 6">CK1056</strain>
    </source>
</reference>
<dbReference type="Pfam" id="PF01420">
    <property type="entry name" value="Methylase_S"/>
    <property type="match status" value="2"/>
</dbReference>
<accession>A0A6B2LYS5</accession>
<comment type="caution">
    <text evidence="5">The sequence shown here is derived from an EMBL/GenBank/DDBJ whole genome shotgun (WGS) entry which is preliminary data.</text>
</comment>
<dbReference type="AlphaFoldDB" id="A0A6B2LYS5"/>